<gene>
    <name evidence="1" type="ORF">A4A49_35194</name>
</gene>
<organism evidence="1 2">
    <name type="scientific">Nicotiana attenuata</name>
    <name type="common">Coyote tobacco</name>
    <dbReference type="NCBI Taxonomy" id="49451"/>
    <lineage>
        <taxon>Eukaryota</taxon>
        <taxon>Viridiplantae</taxon>
        <taxon>Streptophyta</taxon>
        <taxon>Embryophyta</taxon>
        <taxon>Tracheophyta</taxon>
        <taxon>Spermatophyta</taxon>
        <taxon>Magnoliopsida</taxon>
        <taxon>eudicotyledons</taxon>
        <taxon>Gunneridae</taxon>
        <taxon>Pentapetalae</taxon>
        <taxon>asterids</taxon>
        <taxon>lamiids</taxon>
        <taxon>Solanales</taxon>
        <taxon>Solanaceae</taxon>
        <taxon>Nicotianoideae</taxon>
        <taxon>Nicotianeae</taxon>
        <taxon>Nicotiana</taxon>
    </lineage>
</organism>
<reference evidence="1" key="1">
    <citation type="submission" date="2016-11" db="EMBL/GenBank/DDBJ databases">
        <title>The genome of Nicotiana attenuata.</title>
        <authorList>
            <person name="Xu S."/>
            <person name="Brockmoeller T."/>
            <person name="Gaquerel E."/>
            <person name="Navarro A."/>
            <person name="Kuhl H."/>
            <person name="Gase K."/>
            <person name="Ling Z."/>
            <person name="Zhou W."/>
            <person name="Kreitzer C."/>
            <person name="Stanke M."/>
            <person name="Tang H."/>
            <person name="Lyons E."/>
            <person name="Pandey P."/>
            <person name="Pandey S.P."/>
            <person name="Timmermann B."/>
            <person name="Baldwin I.T."/>
        </authorList>
    </citation>
    <scope>NUCLEOTIDE SEQUENCE [LARGE SCALE GENOMIC DNA]</scope>
    <source>
        <strain evidence="1">UT</strain>
    </source>
</reference>
<comment type="caution">
    <text evidence="1">The sequence shown here is derived from an EMBL/GenBank/DDBJ whole genome shotgun (WGS) entry which is preliminary data.</text>
</comment>
<dbReference type="SMR" id="A0A1J6I6R3"/>
<dbReference type="AlphaFoldDB" id="A0A1J6I6R3"/>
<dbReference type="Gramene" id="OIT00702">
    <property type="protein sequence ID" value="OIT00702"/>
    <property type="gene ID" value="A4A49_35194"/>
</dbReference>
<name>A0A1J6I6R3_NICAT</name>
<evidence type="ECO:0000313" key="1">
    <source>
        <dbReference type="EMBL" id="OIT00702.1"/>
    </source>
</evidence>
<keyword evidence="2" id="KW-1185">Reference proteome</keyword>
<dbReference type="Proteomes" id="UP000187609">
    <property type="component" value="Unassembled WGS sequence"/>
</dbReference>
<evidence type="ECO:0000313" key="2">
    <source>
        <dbReference type="Proteomes" id="UP000187609"/>
    </source>
</evidence>
<accession>A0A1J6I6R3</accession>
<proteinExistence type="predicted"/>
<protein>
    <submittedName>
        <fullName evidence="1">Uncharacterized protein</fullName>
    </submittedName>
</protein>
<sequence length="174" mass="20545">MLADPRHPNYKQRREMWSLKGATMTGFLAVAKGKYSSYGSSFEQSHSISSPYRYEVSYGHNLKSGWDEYPYYDWNESEVRQPPQEQNGNLEELMYKFMNRVEERHAQDDEAINNLTMQEYAWIDPVKECRNKLRMILQEQSTAQNEAKKERKERGLQISLEDFGLMSSIKNPKE</sequence>
<dbReference type="EMBL" id="MJEQ01037189">
    <property type="protein sequence ID" value="OIT00702.1"/>
    <property type="molecule type" value="Genomic_DNA"/>
</dbReference>